<feature type="region of interest" description="Disordered" evidence="1">
    <location>
        <begin position="97"/>
        <end position="153"/>
    </location>
</feature>
<name>A0A6M4IIY5_9BACT</name>
<keyword evidence="3" id="KW-1185">Reference proteome</keyword>
<evidence type="ECO:0000313" key="3">
    <source>
        <dbReference type="Proteomes" id="UP000500938"/>
    </source>
</evidence>
<gene>
    <name evidence="2" type="ORF">HKW67_15450</name>
</gene>
<evidence type="ECO:0000256" key="1">
    <source>
        <dbReference type="SAM" id="MobiDB-lite"/>
    </source>
</evidence>
<dbReference type="AlphaFoldDB" id="A0A6M4IIY5"/>
<sequence length="153" mass="16422">MKMDLRSTTIVGGTLALGIVLGLVLQGTLQRRRNDRMGQLRHEQGFVRHMESIIQPRADQRAVIMPLLEKTGARNSQIIGAAQAELRSTLEAMRAQLEPVLDADQRRRMNEMGRLPDPFRPPPGGGPPGGGPPGGETSRGGPPGGGPPPSPER</sequence>
<dbReference type="EMBL" id="CP053085">
    <property type="protein sequence ID" value="QJR34005.1"/>
    <property type="molecule type" value="Genomic_DNA"/>
</dbReference>
<evidence type="ECO:0008006" key="4">
    <source>
        <dbReference type="Google" id="ProtNLM"/>
    </source>
</evidence>
<organism evidence="2 3">
    <name type="scientific">Gemmatimonas groenlandica</name>
    <dbReference type="NCBI Taxonomy" id="2732249"/>
    <lineage>
        <taxon>Bacteria</taxon>
        <taxon>Pseudomonadati</taxon>
        <taxon>Gemmatimonadota</taxon>
        <taxon>Gemmatimonadia</taxon>
        <taxon>Gemmatimonadales</taxon>
        <taxon>Gemmatimonadaceae</taxon>
        <taxon>Gemmatimonas</taxon>
    </lineage>
</organism>
<accession>A0A6M4IIY5</accession>
<evidence type="ECO:0000313" key="2">
    <source>
        <dbReference type="EMBL" id="QJR34005.1"/>
    </source>
</evidence>
<reference evidence="2 3" key="1">
    <citation type="submission" date="2020-05" db="EMBL/GenBank/DDBJ databases">
        <title>Complete genome sequence of Gemmatimonas greenlandica TET16.</title>
        <authorList>
            <person name="Zeng Y."/>
        </authorList>
    </citation>
    <scope>NUCLEOTIDE SEQUENCE [LARGE SCALE GENOMIC DNA]</scope>
    <source>
        <strain evidence="2 3">TET16</strain>
    </source>
</reference>
<feature type="compositionally biased region" description="Gly residues" evidence="1">
    <location>
        <begin position="132"/>
        <end position="143"/>
    </location>
</feature>
<dbReference type="RefSeq" id="WP_171226245.1">
    <property type="nucleotide sequence ID" value="NZ_CP053085.1"/>
</dbReference>
<dbReference type="KEGG" id="ggr:HKW67_15450"/>
<dbReference type="Proteomes" id="UP000500938">
    <property type="component" value="Chromosome"/>
</dbReference>
<proteinExistence type="predicted"/>
<protein>
    <recommendedName>
        <fullName evidence="4">Periplasmic heavy metal sensor</fullName>
    </recommendedName>
</protein>
<feature type="compositionally biased region" description="Pro residues" evidence="1">
    <location>
        <begin position="144"/>
        <end position="153"/>
    </location>
</feature>
<feature type="compositionally biased region" description="Pro residues" evidence="1">
    <location>
        <begin position="118"/>
        <end position="131"/>
    </location>
</feature>